<sequence>MKVCFKGDKDLDEQVSALLFINVATPLFQKLSQNQHIAQNDNYMGRMLSLVETKDKPFVVTWNLEEDVDEEVRDPYALVITQDDNYTAMALSLLCLLLARELLSPIETKDKPFLVTWNLEEDVDEEEPYRELDLSSW</sequence>
<keyword evidence="2" id="KW-1185">Reference proteome</keyword>
<reference evidence="1" key="1">
    <citation type="submission" date="2022-01" db="EMBL/GenBank/DDBJ databases">
        <title>Genome Sequence Resource for Two Populations of Ditylenchus destructor, the Migratory Endoparasitic Phytonematode.</title>
        <authorList>
            <person name="Zhang H."/>
            <person name="Lin R."/>
            <person name="Xie B."/>
        </authorList>
    </citation>
    <scope>NUCLEOTIDE SEQUENCE</scope>
    <source>
        <strain evidence="1">BazhouSP</strain>
    </source>
</reference>
<comment type="caution">
    <text evidence="1">The sequence shown here is derived from an EMBL/GenBank/DDBJ whole genome shotgun (WGS) entry which is preliminary data.</text>
</comment>
<evidence type="ECO:0000313" key="1">
    <source>
        <dbReference type="EMBL" id="KAI1694722.1"/>
    </source>
</evidence>
<name>A0AAD4MJI3_9BILA</name>
<gene>
    <name evidence="1" type="ORF">DdX_19961</name>
</gene>
<proteinExistence type="predicted"/>
<organism evidence="1 2">
    <name type="scientific">Ditylenchus destructor</name>
    <dbReference type="NCBI Taxonomy" id="166010"/>
    <lineage>
        <taxon>Eukaryota</taxon>
        <taxon>Metazoa</taxon>
        <taxon>Ecdysozoa</taxon>
        <taxon>Nematoda</taxon>
        <taxon>Chromadorea</taxon>
        <taxon>Rhabditida</taxon>
        <taxon>Tylenchina</taxon>
        <taxon>Tylenchomorpha</taxon>
        <taxon>Sphaerularioidea</taxon>
        <taxon>Anguinidae</taxon>
        <taxon>Anguininae</taxon>
        <taxon>Ditylenchus</taxon>
    </lineage>
</organism>
<dbReference type="EMBL" id="JAKKPZ010000476">
    <property type="protein sequence ID" value="KAI1694722.1"/>
    <property type="molecule type" value="Genomic_DNA"/>
</dbReference>
<protein>
    <submittedName>
        <fullName evidence="1">Uncharacterized protein</fullName>
    </submittedName>
</protein>
<evidence type="ECO:0000313" key="2">
    <source>
        <dbReference type="Proteomes" id="UP001201812"/>
    </source>
</evidence>
<dbReference type="Proteomes" id="UP001201812">
    <property type="component" value="Unassembled WGS sequence"/>
</dbReference>
<accession>A0AAD4MJI3</accession>
<dbReference type="AlphaFoldDB" id="A0AAD4MJI3"/>